<protein>
    <submittedName>
        <fullName evidence="3">Uncharacterized protein DUF349</fullName>
    </submittedName>
</protein>
<dbReference type="Proteomes" id="UP000248882">
    <property type="component" value="Unassembled WGS sequence"/>
</dbReference>
<comment type="caution">
    <text evidence="3">The sequence shown here is derived from an EMBL/GenBank/DDBJ whole genome shotgun (WGS) entry which is preliminary data.</text>
</comment>
<dbReference type="InterPro" id="IPR007139">
    <property type="entry name" value="DUF349"/>
</dbReference>
<evidence type="ECO:0000256" key="1">
    <source>
        <dbReference type="SAM" id="Coils"/>
    </source>
</evidence>
<dbReference type="OrthoDB" id="5422202at2"/>
<reference evidence="3 4" key="1">
    <citation type="submission" date="2018-06" db="EMBL/GenBank/DDBJ databases">
        <title>Genomic Encyclopedia of Archaeal and Bacterial Type Strains, Phase II (KMG-II): from individual species to whole genera.</title>
        <authorList>
            <person name="Goeker M."/>
        </authorList>
    </citation>
    <scope>NUCLEOTIDE SEQUENCE [LARGE SCALE GENOMIC DNA]</scope>
    <source>
        <strain evidence="3 4">DSM 19830</strain>
    </source>
</reference>
<dbReference type="RefSeq" id="WP_111323431.1">
    <property type="nucleotide sequence ID" value="NZ_QKZT01000035.1"/>
</dbReference>
<organism evidence="3 4">
    <name type="scientific">Algoriphagus chordae</name>
    <dbReference type="NCBI Taxonomy" id="237019"/>
    <lineage>
        <taxon>Bacteria</taxon>
        <taxon>Pseudomonadati</taxon>
        <taxon>Bacteroidota</taxon>
        <taxon>Cytophagia</taxon>
        <taxon>Cytophagales</taxon>
        <taxon>Cyclobacteriaceae</taxon>
        <taxon>Algoriphagus</taxon>
    </lineage>
</organism>
<name>A0A2W7QF71_9BACT</name>
<sequence>MTEKSNDLSDKDKVTQTSNSEEVKGIEKETNSEPSKESAVDQSSETESEVKSSENEAAPVAEEVPETTEAEAEISEEAPAEVEAKAETEVEVDAPEIAEAATEQKTSTPSESAEVPEEVVSVEKTEETTTEEASTEVEKAEAVVADSAEAEDEESEEDSEEEHHEEEIDVTSLSKIELVALLKSKVKQDNIYRIDKLVHEIKAAFDEYTHKEKDEALEKFKADGGVEDDFDFRPSDEEKEFNTYYYEYRHQLGALRKEAEKQKESNFSAKTELLNKLRELVDGEETTLSMATIKGLQEEWKSIGPVPPSQNRSLWASYNALMDRFYDNRSIYFELKELDRKKNLEHKLELVDKAEGLKDVKDLKDAIKALNDLHEEFKHIGPVPRDEQEALWQKFKGASDAVYDRRKDYYEGQKEVFKVNQDQKEVLIEALKPFAEFKADRIRDWNSKTKEILEIQKKWEKIGPVPRETGKDINKSFWAAFKQFFHNKNLFFKELDEIRATNQAKAEELITKAEELKDNTDWQNTSNALVKLQQDWKKLGPTPEKSRDSLYKRFKLACDTFFDNRRESNKQSNAEYEDNLLAKQAVCKQITDAAVSGEVTEEALTKFVGDFNDLGFVPRKAMKEIQAQFKTAVDLYLEKLSPDGAGREDFLFRLNLNRLQSDPNAVKTLNKKEHGIRKQISELENNITLWKNNLEFFASSITADKLKDQFDLKIQKAEEEIAKLKSKLSIIREF</sequence>
<feature type="compositionally biased region" description="Basic and acidic residues" evidence="2">
    <location>
        <begin position="21"/>
        <end position="39"/>
    </location>
</feature>
<accession>A0A2W7QF71</accession>
<feature type="region of interest" description="Disordered" evidence="2">
    <location>
        <begin position="1"/>
        <end position="171"/>
    </location>
</feature>
<feature type="coiled-coil region" evidence="1">
    <location>
        <begin position="666"/>
        <end position="734"/>
    </location>
</feature>
<keyword evidence="4" id="KW-1185">Reference proteome</keyword>
<gene>
    <name evidence="3" type="ORF">LV85_04381</name>
</gene>
<feature type="compositionally biased region" description="Acidic residues" evidence="2">
    <location>
        <begin position="148"/>
        <end position="160"/>
    </location>
</feature>
<proteinExistence type="predicted"/>
<dbReference type="EMBL" id="QKZT01000035">
    <property type="protein sequence ID" value="PZX46046.1"/>
    <property type="molecule type" value="Genomic_DNA"/>
</dbReference>
<dbReference type="Pfam" id="PF03993">
    <property type="entry name" value="DUF349"/>
    <property type="match status" value="5"/>
</dbReference>
<feature type="compositionally biased region" description="Basic and acidic residues" evidence="2">
    <location>
        <begin position="1"/>
        <end position="14"/>
    </location>
</feature>
<dbReference type="AlphaFoldDB" id="A0A2W7QF71"/>
<evidence type="ECO:0000313" key="4">
    <source>
        <dbReference type="Proteomes" id="UP000248882"/>
    </source>
</evidence>
<evidence type="ECO:0000313" key="3">
    <source>
        <dbReference type="EMBL" id="PZX46046.1"/>
    </source>
</evidence>
<keyword evidence="1" id="KW-0175">Coiled coil</keyword>
<feature type="compositionally biased region" description="Acidic residues" evidence="2">
    <location>
        <begin position="63"/>
        <end position="80"/>
    </location>
</feature>
<evidence type="ECO:0000256" key="2">
    <source>
        <dbReference type="SAM" id="MobiDB-lite"/>
    </source>
</evidence>